<reference evidence="1 2" key="1">
    <citation type="journal article" date="2019" name="Nat. Ecol. Evol.">
        <title>Megaphylogeny resolves global patterns of mushroom evolution.</title>
        <authorList>
            <person name="Varga T."/>
            <person name="Krizsan K."/>
            <person name="Foldi C."/>
            <person name="Dima B."/>
            <person name="Sanchez-Garcia M."/>
            <person name="Sanchez-Ramirez S."/>
            <person name="Szollosi G.J."/>
            <person name="Szarkandi J.G."/>
            <person name="Papp V."/>
            <person name="Albert L."/>
            <person name="Andreopoulos W."/>
            <person name="Angelini C."/>
            <person name="Antonin V."/>
            <person name="Barry K.W."/>
            <person name="Bougher N.L."/>
            <person name="Buchanan P."/>
            <person name="Buyck B."/>
            <person name="Bense V."/>
            <person name="Catcheside P."/>
            <person name="Chovatia M."/>
            <person name="Cooper J."/>
            <person name="Damon W."/>
            <person name="Desjardin D."/>
            <person name="Finy P."/>
            <person name="Geml J."/>
            <person name="Haridas S."/>
            <person name="Hughes K."/>
            <person name="Justo A."/>
            <person name="Karasinski D."/>
            <person name="Kautmanova I."/>
            <person name="Kiss B."/>
            <person name="Kocsube S."/>
            <person name="Kotiranta H."/>
            <person name="LaButti K.M."/>
            <person name="Lechner B.E."/>
            <person name="Liimatainen K."/>
            <person name="Lipzen A."/>
            <person name="Lukacs Z."/>
            <person name="Mihaltcheva S."/>
            <person name="Morgado L.N."/>
            <person name="Niskanen T."/>
            <person name="Noordeloos M.E."/>
            <person name="Ohm R.A."/>
            <person name="Ortiz-Santana B."/>
            <person name="Ovrebo C."/>
            <person name="Racz N."/>
            <person name="Riley R."/>
            <person name="Savchenko A."/>
            <person name="Shiryaev A."/>
            <person name="Soop K."/>
            <person name="Spirin V."/>
            <person name="Szebenyi C."/>
            <person name="Tomsovsky M."/>
            <person name="Tulloss R.E."/>
            <person name="Uehling J."/>
            <person name="Grigoriev I.V."/>
            <person name="Vagvolgyi C."/>
            <person name="Papp T."/>
            <person name="Martin F.M."/>
            <person name="Miettinen O."/>
            <person name="Hibbett D.S."/>
            <person name="Nagy L.G."/>
        </authorList>
    </citation>
    <scope>NUCLEOTIDE SEQUENCE [LARGE SCALE GENOMIC DNA]</scope>
    <source>
        <strain evidence="1 2">NL-1719</strain>
    </source>
</reference>
<name>A0ACD3ADS7_9AGAR</name>
<evidence type="ECO:0000313" key="2">
    <source>
        <dbReference type="Proteomes" id="UP000308600"/>
    </source>
</evidence>
<gene>
    <name evidence="1" type="ORF">BDN72DRAFT_963657</name>
</gene>
<keyword evidence="2" id="KW-1185">Reference proteome</keyword>
<proteinExistence type="predicted"/>
<sequence>MSDQIFPAEIEYMIFMDALAIKGISESAVNLILVAKRIHMWLIPKLTETFAIRTFPPAQNYPTSWDVNIATLTKYGIHTRNLFIWISPFPSSPYHDPLAAEYISLCPNLTNLVLWSAHSMDLPTPQLDAIANLQALTHLSLNLKKISSSDWENPKLIRVLNRITHLHSVMIIASEQDITMFKHFTSVTHFVFPYPSDEDLVPRIWETLPTVEVLILLDYTNVDHISVRHDSQASMDDPKTVRIACRSDNELDEWLLDVQKGRGFWGIADQAVRERRKQKAELHLQRLVD</sequence>
<dbReference type="EMBL" id="ML208503">
    <property type="protein sequence ID" value="TFK63810.1"/>
    <property type="molecule type" value="Genomic_DNA"/>
</dbReference>
<protein>
    <submittedName>
        <fullName evidence="1">Uncharacterized protein</fullName>
    </submittedName>
</protein>
<accession>A0ACD3ADS7</accession>
<dbReference type="Proteomes" id="UP000308600">
    <property type="component" value="Unassembled WGS sequence"/>
</dbReference>
<evidence type="ECO:0000313" key="1">
    <source>
        <dbReference type="EMBL" id="TFK63810.1"/>
    </source>
</evidence>
<organism evidence="1 2">
    <name type="scientific">Pluteus cervinus</name>
    <dbReference type="NCBI Taxonomy" id="181527"/>
    <lineage>
        <taxon>Eukaryota</taxon>
        <taxon>Fungi</taxon>
        <taxon>Dikarya</taxon>
        <taxon>Basidiomycota</taxon>
        <taxon>Agaricomycotina</taxon>
        <taxon>Agaricomycetes</taxon>
        <taxon>Agaricomycetidae</taxon>
        <taxon>Agaricales</taxon>
        <taxon>Pluteineae</taxon>
        <taxon>Pluteaceae</taxon>
        <taxon>Pluteus</taxon>
    </lineage>
</organism>